<dbReference type="Pfam" id="PF12395">
    <property type="entry name" value="DUF3658"/>
    <property type="match status" value="1"/>
</dbReference>
<proteinExistence type="predicted"/>
<keyword evidence="4" id="KW-1185">Reference proteome</keyword>
<dbReference type="InterPro" id="IPR022123">
    <property type="entry name" value="DUF3658"/>
</dbReference>
<reference evidence="3 4" key="1">
    <citation type="submission" date="2022-10" db="EMBL/GenBank/DDBJ databases">
        <title>Paenibacillus description and whole genome data of maize root bacterial community.</title>
        <authorList>
            <person name="Marton D."/>
            <person name="Farkas M."/>
            <person name="Cserhati M."/>
        </authorList>
    </citation>
    <scope>NUCLEOTIDE SEQUENCE [LARGE SCALE GENOMIC DNA]</scope>
    <source>
        <strain evidence="3 4">P96</strain>
    </source>
</reference>
<comment type="caution">
    <text evidence="3">The sequence shown here is derived from an EMBL/GenBank/DDBJ whole genome shotgun (WGS) entry which is preliminary data.</text>
</comment>
<feature type="domain" description="DUF3658" evidence="2">
    <location>
        <begin position="158"/>
        <end position="268"/>
    </location>
</feature>
<gene>
    <name evidence="3" type="ORF">OIN60_15515</name>
</gene>
<evidence type="ECO:0000313" key="3">
    <source>
        <dbReference type="EMBL" id="MDP4098166.1"/>
    </source>
</evidence>
<dbReference type="Pfam" id="PF08874">
    <property type="entry name" value="DUF1835"/>
    <property type="match status" value="1"/>
</dbReference>
<evidence type="ECO:0000259" key="1">
    <source>
        <dbReference type="Pfam" id="PF08874"/>
    </source>
</evidence>
<feature type="domain" description="DUF1835" evidence="1">
    <location>
        <begin position="1"/>
        <end position="118"/>
    </location>
</feature>
<organism evidence="3 4">
    <name type="scientific">Paenibacillus zeirhizosphaerae</name>
    <dbReference type="NCBI Taxonomy" id="2987519"/>
    <lineage>
        <taxon>Bacteria</taxon>
        <taxon>Bacillati</taxon>
        <taxon>Bacillota</taxon>
        <taxon>Bacilli</taxon>
        <taxon>Bacillales</taxon>
        <taxon>Paenibacillaceae</taxon>
        <taxon>Paenibacillus</taxon>
    </lineage>
</organism>
<dbReference type="RefSeq" id="WP_305755910.1">
    <property type="nucleotide sequence ID" value="NZ_JAPCKK010000018.1"/>
</dbReference>
<evidence type="ECO:0000313" key="4">
    <source>
        <dbReference type="Proteomes" id="UP001241848"/>
    </source>
</evidence>
<sequence length="285" mass="32659">MVCGDSFAGSMKMVLKGLGWSETHKMIILRENYAIGPLCALDTSAGRKARNDWFRDNITDAYEDCTDFEEEYDELVHTIEQIPEQAKIVVWTSSNVFEQAGMRHAMYLLRDKRNTVAVYDACAVCEALYNRPDASITYRYSGEVSAKNLQEALMRMDESNCLNDVEMMHFVQEWQVICEQDGVLRIWQNDAVVEVSADYYDSYLLEKLDGITPPAGNNGFLKSARVIGEALGWCDQYVGDSYFEYRLRELIYSGVLEIKGIPAAMRFYSVRRKRDISEGPFRLEI</sequence>
<name>A0ABT9FTU2_9BACL</name>
<dbReference type="Proteomes" id="UP001241848">
    <property type="component" value="Unassembled WGS sequence"/>
</dbReference>
<accession>A0ABT9FTU2</accession>
<dbReference type="InterPro" id="IPR014973">
    <property type="entry name" value="DUF1835"/>
</dbReference>
<evidence type="ECO:0000259" key="2">
    <source>
        <dbReference type="Pfam" id="PF12395"/>
    </source>
</evidence>
<protein>
    <submittedName>
        <fullName evidence="3">DUF1835 domain-containing protein</fullName>
    </submittedName>
</protein>
<dbReference type="EMBL" id="JAPCKK010000018">
    <property type="protein sequence ID" value="MDP4098166.1"/>
    <property type="molecule type" value="Genomic_DNA"/>
</dbReference>